<dbReference type="EMBL" id="CP001823">
    <property type="protein sequence ID" value="ACZ39479.1"/>
    <property type="molecule type" value="Genomic_DNA"/>
</dbReference>
<name>D1C5S7_SPHTD</name>
<dbReference type="HOGENOM" id="CLU_1467333_0_0_0"/>
<dbReference type="STRING" id="479434.Sthe_2049"/>
<evidence type="ECO:0000313" key="3">
    <source>
        <dbReference type="Proteomes" id="UP000002027"/>
    </source>
</evidence>
<protein>
    <submittedName>
        <fullName evidence="2">Uncharacterized protein</fullName>
    </submittedName>
</protein>
<keyword evidence="3" id="KW-1185">Reference proteome</keyword>
<reference evidence="3" key="1">
    <citation type="submission" date="2009-11" db="EMBL/GenBank/DDBJ databases">
        <title>The complete chromosome 1 of Sphaerobacter thermophilus DSM 20745.</title>
        <authorList>
            <person name="Lucas S."/>
            <person name="Copeland A."/>
            <person name="Lapidus A."/>
            <person name="Glavina del Rio T."/>
            <person name="Dalin E."/>
            <person name="Tice H."/>
            <person name="Bruce D."/>
            <person name="Goodwin L."/>
            <person name="Pitluck S."/>
            <person name="Kyrpides N."/>
            <person name="Mavromatis K."/>
            <person name="Ivanova N."/>
            <person name="Mikhailova N."/>
            <person name="LaButti K.M."/>
            <person name="Clum A."/>
            <person name="Sun H.I."/>
            <person name="Brettin T."/>
            <person name="Detter J.C."/>
            <person name="Han C."/>
            <person name="Larimer F."/>
            <person name="Land M."/>
            <person name="Hauser L."/>
            <person name="Markowitz V."/>
            <person name="Cheng J.F."/>
            <person name="Hugenholtz P."/>
            <person name="Woyke T."/>
            <person name="Wu D."/>
            <person name="Steenblock K."/>
            <person name="Schneider S."/>
            <person name="Pukall R."/>
            <person name="Goeker M."/>
            <person name="Klenk H.P."/>
            <person name="Eisen J.A."/>
        </authorList>
    </citation>
    <scope>NUCLEOTIDE SEQUENCE [LARGE SCALE GENOMIC DNA]</scope>
    <source>
        <strain evidence="3">ATCC 49802 / DSM 20745 / S 6022</strain>
    </source>
</reference>
<dbReference type="InParanoid" id="D1C5S7"/>
<dbReference type="OrthoDB" id="9997379at2"/>
<feature type="region of interest" description="Disordered" evidence="1">
    <location>
        <begin position="1"/>
        <end position="31"/>
    </location>
</feature>
<dbReference type="Proteomes" id="UP000002027">
    <property type="component" value="Chromosome 1"/>
</dbReference>
<accession>D1C5S7</accession>
<dbReference type="eggNOG" id="ENOG5032JJW">
    <property type="taxonomic scope" value="Bacteria"/>
</dbReference>
<evidence type="ECO:0000256" key="1">
    <source>
        <dbReference type="SAM" id="MobiDB-lite"/>
    </source>
</evidence>
<evidence type="ECO:0000313" key="2">
    <source>
        <dbReference type="EMBL" id="ACZ39479.1"/>
    </source>
</evidence>
<dbReference type="AlphaFoldDB" id="D1C5S7"/>
<dbReference type="RefSeq" id="WP_012872525.1">
    <property type="nucleotide sequence ID" value="NC_013523.1"/>
</dbReference>
<dbReference type="KEGG" id="sti:Sthe_2049"/>
<sequence length="184" mass="19899">MTEERSIQAIDETDIEPAAQPDEEEPEGQEPPMREVLADIARRLPLYAQLATRLAADTRLATSQRSSLAGLTGRNVPLGLVPGLGPLLANAERLMRGVQTINVVLHQVQPEVAEEHLAAVGLTRAQVEADLRDITRITRHLGRTGVATLDSLSVQGARVAGRLVGKGILAWRARQARRSGSQQN</sequence>
<reference evidence="2 3" key="2">
    <citation type="journal article" date="2010" name="Stand. Genomic Sci.">
        <title>Complete genome sequence of Desulfohalobium retbaense type strain (HR(100)).</title>
        <authorList>
            <person name="Spring S."/>
            <person name="Nolan M."/>
            <person name="Lapidus A."/>
            <person name="Glavina Del Rio T."/>
            <person name="Copeland A."/>
            <person name="Tice H."/>
            <person name="Cheng J.F."/>
            <person name="Lucas S."/>
            <person name="Land M."/>
            <person name="Chen F."/>
            <person name="Bruce D."/>
            <person name="Goodwin L."/>
            <person name="Pitluck S."/>
            <person name="Ivanova N."/>
            <person name="Mavromatis K."/>
            <person name="Mikhailova N."/>
            <person name="Pati A."/>
            <person name="Chen A."/>
            <person name="Palaniappan K."/>
            <person name="Hauser L."/>
            <person name="Chang Y.J."/>
            <person name="Jeffries C.D."/>
            <person name="Munk C."/>
            <person name="Kiss H."/>
            <person name="Chain P."/>
            <person name="Han C."/>
            <person name="Brettin T."/>
            <person name="Detter J.C."/>
            <person name="Schuler E."/>
            <person name="Goker M."/>
            <person name="Rohde M."/>
            <person name="Bristow J."/>
            <person name="Eisen J.A."/>
            <person name="Markowitz V."/>
            <person name="Hugenholtz P."/>
            <person name="Kyrpides N.C."/>
            <person name="Klenk H.P."/>
        </authorList>
    </citation>
    <scope>NUCLEOTIDE SEQUENCE [LARGE SCALE GENOMIC DNA]</scope>
    <source>
        <strain evidence="3">ATCC 49802 / DSM 20745 / S 6022</strain>
    </source>
</reference>
<organism evidence="2 3">
    <name type="scientific">Sphaerobacter thermophilus (strain ATCC 49802 / DSM 20745 / KCCM 41009 / NCIMB 13125 / S 6022)</name>
    <dbReference type="NCBI Taxonomy" id="479434"/>
    <lineage>
        <taxon>Bacteria</taxon>
        <taxon>Pseudomonadati</taxon>
        <taxon>Thermomicrobiota</taxon>
        <taxon>Thermomicrobia</taxon>
        <taxon>Sphaerobacterales</taxon>
        <taxon>Sphaerobacterineae</taxon>
        <taxon>Sphaerobacteraceae</taxon>
        <taxon>Sphaerobacter</taxon>
    </lineage>
</organism>
<gene>
    <name evidence="2" type="ordered locus">Sthe_2049</name>
</gene>
<proteinExistence type="predicted"/>
<feature type="compositionally biased region" description="Acidic residues" evidence="1">
    <location>
        <begin position="11"/>
        <end position="28"/>
    </location>
</feature>